<evidence type="ECO:0000313" key="2">
    <source>
        <dbReference type="EMBL" id="SDO52815.1"/>
    </source>
</evidence>
<dbReference type="InterPro" id="IPR023373">
    <property type="entry name" value="YmcC_sf"/>
</dbReference>
<dbReference type="Gene3D" id="2.40.360.10">
    <property type="entry name" value="YmcC-like"/>
    <property type="match status" value="1"/>
</dbReference>
<dbReference type="PROSITE" id="PS51257">
    <property type="entry name" value="PROKAR_LIPOPROTEIN"/>
    <property type="match status" value="1"/>
</dbReference>
<dbReference type="AlphaFoldDB" id="A0A1H0KA39"/>
<dbReference type="EMBL" id="LT629705">
    <property type="protein sequence ID" value="SDO52815.1"/>
    <property type="molecule type" value="Genomic_DNA"/>
</dbReference>
<keyword evidence="1" id="KW-0732">Signal</keyword>
<keyword evidence="2" id="KW-0449">Lipoprotein</keyword>
<dbReference type="Proteomes" id="UP000198827">
    <property type="component" value="Chromosome I"/>
</dbReference>
<sequence length="221" mass="24346">MRTLNVSVCLMAALLLCGCNPLMKATLANFKAVASGPDDLELTPAQVAEVRYPQLKLTTPSGVGVLAMVRARGDLQYWVASGKQVLMLRDGLAVRSVGLGFAGDLDGTRFDAVSPFRQGLHRLPDGYTSQRWIDLYHGYEVGVAVNSRFTRQAMETIRILDKEYAVLRVDEQIDAPAIGLRATNHFWVDPDSGFILQSEQQLTTQLRVKIVQLTAERGAVR</sequence>
<dbReference type="Pfam" id="PF11102">
    <property type="entry name" value="YjbF"/>
    <property type="match status" value="1"/>
</dbReference>
<gene>
    <name evidence="2" type="ORF">SAMN04489798_3183</name>
</gene>
<dbReference type="RefSeq" id="WP_090182162.1">
    <property type="nucleotide sequence ID" value="NZ_LT629705.1"/>
</dbReference>
<evidence type="ECO:0000313" key="3">
    <source>
        <dbReference type="Proteomes" id="UP000198827"/>
    </source>
</evidence>
<protein>
    <submittedName>
        <fullName evidence="2">Group 4 capsule polysaccharide lipoprotein gfcB, YjbF</fullName>
    </submittedName>
</protein>
<feature type="signal peptide" evidence="1">
    <location>
        <begin position="1"/>
        <end position="24"/>
    </location>
</feature>
<organism evidence="2 3">
    <name type="scientific">Pseudomonas arsenicoxydans</name>
    <dbReference type="NCBI Taxonomy" id="702115"/>
    <lineage>
        <taxon>Bacteria</taxon>
        <taxon>Pseudomonadati</taxon>
        <taxon>Pseudomonadota</taxon>
        <taxon>Gammaproteobacteria</taxon>
        <taxon>Pseudomonadales</taxon>
        <taxon>Pseudomonadaceae</taxon>
        <taxon>Pseudomonas</taxon>
    </lineage>
</organism>
<dbReference type="InterPro" id="IPR021308">
    <property type="entry name" value="GfcB"/>
</dbReference>
<name>A0A1H0KA39_9PSED</name>
<dbReference type="OrthoDB" id="7001949at2"/>
<accession>A0A1H0KA39</accession>
<evidence type="ECO:0000256" key="1">
    <source>
        <dbReference type="SAM" id="SignalP"/>
    </source>
</evidence>
<reference evidence="2 3" key="1">
    <citation type="submission" date="2016-10" db="EMBL/GenBank/DDBJ databases">
        <authorList>
            <person name="de Groot N.N."/>
        </authorList>
    </citation>
    <scope>NUCLEOTIDE SEQUENCE [LARGE SCALE GENOMIC DNA]</scope>
    <source>
        <strain evidence="2 3">CECT 7543</strain>
    </source>
</reference>
<feature type="chain" id="PRO_5009249585" evidence="1">
    <location>
        <begin position="25"/>
        <end position="221"/>
    </location>
</feature>
<dbReference type="SUPFAM" id="SSF159270">
    <property type="entry name" value="YmcC-like"/>
    <property type="match status" value="1"/>
</dbReference>
<proteinExistence type="predicted"/>